<proteinExistence type="predicted"/>
<feature type="region of interest" description="Disordered" evidence="1">
    <location>
        <begin position="1"/>
        <end position="26"/>
    </location>
</feature>
<evidence type="ECO:0000256" key="1">
    <source>
        <dbReference type="SAM" id="MobiDB-lite"/>
    </source>
</evidence>
<evidence type="ECO:0000313" key="2">
    <source>
        <dbReference type="EMBL" id="BCJ63776.1"/>
    </source>
</evidence>
<keyword evidence="3" id="KW-1185">Reference proteome</keyword>
<dbReference type="RefSeq" id="WP_212821723.1">
    <property type="nucleotide sequence ID" value="NZ_AP023359.1"/>
</dbReference>
<dbReference type="Proteomes" id="UP000680866">
    <property type="component" value="Chromosome"/>
</dbReference>
<evidence type="ECO:0000313" key="3">
    <source>
        <dbReference type="Proteomes" id="UP000680866"/>
    </source>
</evidence>
<dbReference type="KEGG" id="pry:Prubr_07970"/>
<feature type="region of interest" description="Disordered" evidence="1">
    <location>
        <begin position="93"/>
        <end position="134"/>
    </location>
</feature>
<gene>
    <name evidence="2" type="ORF">Prubr_07970</name>
</gene>
<feature type="compositionally biased region" description="Basic residues" evidence="1">
    <location>
        <begin position="1"/>
        <end position="12"/>
    </location>
</feature>
<sequence>MAAKRSARKSPSSRRTSPGRGAVGVAPADLAGRLPALDALNAVDGRLPVLPDDRPAADGAFVVPVDRAGAPELAVTVEVAGAVAEPSVVAEEVDRPAVQPVASRSGPPPRGGNPFAGARGRGAVQSRRYAFRRS</sequence>
<reference evidence="2" key="1">
    <citation type="submission" date="2020-08" db="EMBL/GenBank/DDBJ databases">
        <title>Whole genome shotgun sequence of Polymorphospora rubra NBRC 101157.</title>
        <authorList>
            <person name="Komaki H."/>
            <person name="Tamura T."/>
        </authorList>
    </citation>
    <scope>NUCLEOTIDE SEQUENCE</scope>
    <source>
        <strain evidence="2">NBRC 101157</strain>
    </source>
</reference>
<organism evidence="2 3">
    <name type="scientific">Polymorphospora rubra</name>
    <dbReference type="NCBI Taxonomy" id="338584"/>
    <lineage>
        <taxon>Bacteria</taxon>
        <taxon>Bacillati</taxon>
        <taxon>Actinomycetota</taxon>
        <taxon>Actinomycetes</taxon>
        <taxon>Micromonosporales</taxon>
        <taxon>Micromonosporaceae</taxon>
        <taxon>Polymorphospora</taxon>
    </lineage>
</organism>
<name>A0A810MR73_9ACTN</name>
<dbReference type="AlphaFoldDB" id="A0A810MR73"/>
<dbReference type="EMBL" id="AP023359">
    <property type="protein sequence ID" value="BCJ63776.1"/>
    <property type="molecule type" value="Genomic_DNA"/>
</dbReference>
<accession>A0A810MR73</accession>
<protein>
    <submittedName>
        <fullName evidence="2">Uncharacterized protein</fullName>
    </submittedName>
</protein>